<evidence type="ECO:0000259" key="2">
    <source>
        <dbReference type="PROSITE" id="PS50041"/>
    </source>
</evidence>
<dbReference type="GO" id="GO:0009986">
    <property type="term" value="C:cell surface"/>
    <property type="evidence" value="ECO:0007669"/>
    <property type="project" value="TreeGrafter"/>
</dbReference>
<dbReference type="Pfam" id="PF00059">
    <property type="entry name" value="Lectin_C"/>
    <property type="match status" value="1"/>
</dbReference>
<dbReference type="InterPro" id="IPR013320">
    <property type="entry name" value="ConA-like_dom_sf"/>
</dbReference>
<name>A0A2B4SEZ0_STYPI</name>
<dbReference type="InterPro" id="IPR016186">
    <property type="entry name" value="C-type_lectin-like/link_sf"/>
</dbReference>
<evidence type="ECO:0000259" key="3">
    <source>
        <dbReference type="PROSITE" id="PS50948"/>
    </source>
</evidence>
<dbReference type="InterPro" id="IPR016187">
    <property type="entry name" value="CTDL_fold"/>
</dbReference>
<dbReference type="Gene3D" id="2.60.120.200">
    <property type="match status" value="1"/>
</dbReference>
<protein>
    <submittedName>
        <fullName evidence="4">C-type lectin domain family 12 member B</fullName>
    </submittedName>
</protein>
<evidence type="ECO:0000256" key="1">
    <source>
        <dbReference type="SAM" id="MobiDB-lite"/>
    </source>
</evidence>
<dbReference type="InterPro" id="IPR001304">
    <property type="entry name" value="C-type_lectin-like"/>
</dbReference>
<feature type="domain" description="Apple" evidence="3">
    <location>
        <begin position="394"/>
        <end position="475"/>
    </location>
</feature>
<evidence type="ECO:0000313" key="4">
    <source>
        <dbReference type="EMBL" id="PFX29244.1"/>
    </source>
</evidence>
<dbReference type="GO" id="GO:0016020">
    <property type="term" value="C:membrane"/>
    <property type="evidence" value="ECO:0007669"/>
    <property type="project" value="InterPro"/>
</dbReference>
<accession>A0A2B4SEZ0</accession>
<dbReference type="OrthoDB" id="441660at2759"/>
<dbReference type="Proteomes" id="UP000225706">
    <property type="component" value="Unassembled WGS sequence"/>
</dbReference>
<dbReference type="InterPro" id="IPR003609">
    <property type="entry name" value="Pan_app"/>
</dbReference>
<dbReference type="SMART" id="SM00034">
    <property type="entry name" value="CLECT"/>
    <property type="match status" value="1"/>
</dbReference>
<dbReference type="PROSITE" id="PS50948">
    <property type="entry name" value="PAN"/>
    <property type="match status" value="1"/>
</dbReference>
<reference evidence="5" key="1">
    <citation type="journal article" date="2017" name="bioRxiv">
        <title>Comparative analysis of the genomes of Stylophora pistillata and Acropora digitifera provides evidence for extensive differences between species of corals.</title>
        <authorList>
            <person name="Voolstra C.R."/>
            <person name="Li Y."/>
            <person name="Liew Y.J."/>
            <person name="Baumgarten S."/>
            <person name="Zoccola D."/>
            <person name="Flot J.-F."/>
            <person name="Tambutte S."/>
            <person name="Allemand D."/>
            <person name="Aranda M."/>
        </authorList>
    </citation>
    <scope>NUCLEOTIDE SEQUENCE [LARGE SCALE GENOMIC DNA]</scope>
</reference>
<keyword evidence="4" id="KW-0430">Lectin</keyword>
<dbReference type="PROSITE" id="PS50041">
    <property type="entry name" value="C_TYPE_LECTIN_2"/>
    <property type="match status" value="1"/>
</dbReference>
<dbReference type="Pfam" id="PF13385">
    <property type="entry name" value="Laminin_G_3"/>
    <property type="match status" value="1"/>
</dbReference>
<dbReference type="CDD" id="cd00037">
    <property type="entry name" value="CLECT"/>
    <property type="match status" value="1"/>
</dbReference>
<feature type="region of interest" description="Disordered" evidence="1">
    <location>
        <begin position="1"/>
        <end position="21"/>
    </location>
</feature>
<dbReference type="AlphaFoldDB" id="A0A2B4SEZ0"/>
<dbReference type="Gene3D" id="3.10.100.10">
    <property type="entry name" value="Mannose-Binding Protein A, subunit A"/>
    <property type="match status" value="1"/>
</dbReference>
<keyword evidence="5" id="KW-1185">Reference proteome</keyword>
<dbReference type="EMBL" id="LSMT01000069">
    <property type="protein sequence ID" value="PFX29244.1"/>
    <property type="molecule type" value="Genomic_DNA"/>
</dbReference>
<feature type="domain" description="C-type lectin" evidence="2">
    <location>
        <begin position="267"/>
        <end position="380"/>
    </location>
</feature>
<dbReference type="GO" id="GO:0006898">
    <property type="term" value="P:receptor-mediated endocytosis"/>
    <property type="evidence" value="ECO:0007669"/>
    <property type="project" value="InterPro"/>
</dbReference>
<comment type="caution">
    <text evidence="4">The sequence shown here is derived from an EMBL/GenBank/DDBJ whole genome shotgun (WGS) entry which is preliminary data.</text>
</comment>
<proteinExistence type="predicted"/>
<evidence type="ECO:0000313" key="5">
    <source>
        <dbReference type="Proteomes" id="UP000225706"/>
    </source>
</evidence>
<dbReference type="SUPFAM" id="SSF56436">
    <property type="entry name" value="C-type lectin-like"/>
    <property type="match status" value="1"/>
</dbReference>
<sequence>MRNAGGNDSPHSAQFGHESRESRRTLEEINAVHVNGQNDDFVIMENYYYAGNAEITWSPPQIGLNVYGQDTWIDFGVRYNSCYVDVKYCNQTGFSVTFWIAFQEASTTQGLIEFGNGDCGLSITRTTENEINATIKSMELNSTWSLHSVNASVRHGIWHHLALTWNASGEVYLFINGTRLNNVIQRTTPNVSCSDTNCKCDWSMKVGTVTFCNSSARTYPSLLLARLVLWNYSINDETVLGLSQDVQGVFLSNRGCYGGWIANLQFCYFIASNWKKTWHEAREICVKRRGNLVSIGSLEEDDFLEEVLKKTKEVSSCIYIGLQTGHVNLTPSWEDKNVWKFSKLSTRYDQENSTDLCAYRYSDGLWYLSNCSEKCGFMCKKYRGGLFKNAEFHCRERRYNRQLVGHRLSIRWVQNELNCAIDCLLYGATCASYNYKQSDSSSKKQNICELNNENQHKNPTSLIYSSGFQYCERVS</sequence>
<dbReference type="PANTHER" id="PTHR47727:SF1">
    <property type="entry name" value="C-TYPE LECTIN DOMAIN FAMILY 9 MEMBER A"/>
    <property type="match status" value="1"/>
</dbReference>
<dbReference type="SUPFAM" id="SSF49899">
    <property type="entry name" value="Concanavalin A-like lectins/glucanases"/>
    <property type="match status" value="1"/>
</dbReference>
<dbReference type="InterPro" id="IPR043315">
    <property type="entry name" value="CLEC9A"/>
</dbReference>
<dbReference type="PANTHER" id="PTHR47727">
    <property type="entry name" value="C-TYPE LECTIN DOMAIN FAMILY 9 MEMBER A"/>
    <property type="match status" value="1"/>
</dbReference>
<gene>
    <name evidence="4" type="primary">CLEC12B</name>
    <name evidence="4" type="ORF">AWC38_SpisGene6052</name>
</gene>
<dbReference type="GO" id="GO:0030246">
    <property type="term" value="F:carbohydrate binding"/>
    <property type="evidence" value="ECO:0007669"/>
    <property type="project" value="UniProtKB-KW"/>
</dbReference>
<organism evidence="4 5">
    <name type="scientific">Stylophora pistillata</name>
    <name type="common">Smooth cauliflower coral</name>
    <dbReference type="NCBI Taxonomy" id="50429"/>
    <lineage>
        <taxon>Eukaryota</taxon>
        <taxon>Metazoa</taxon>
        <taxon>Cnidaria</taxon>
        <taxon>Anthozoa</taxon>
        <taxon>Hexacorallia</taxon>
        <taxon>Scleractinia</taxon>
        <taxon>Astrocoeniina</taxon>
        <taxon>Pocilloporidae</taxon>
        <taxon>Stylophora</taxon>
    </lineage>
</organism>